<evidence type="ECO:0000313" key="2">
    <source>
        <dbReference type="Proteomes" id="UP000638560"/>
    </source>
</evidence>
<keyword evidence="1" id="KW-0418">Kinase</keyword>
<reference evidence="1 2" key="1">
    <citation type="submission" date="2020-11" db="EMBL/GenBank/DDBJ databases">
        <title>A novel isolate from a Black sea contaminated sediment with potential to produce alkanes: Plantactinospora alkalitolerans sp. nov.</title>
        <authorList>
            <person name="Carro L."/>
            <person name="Veyisoglu A."/>
            <person name="Guven K."/>
            <person name="Schumann P."/>
            <person name="Klenk H.-P."/>
            <person name="Sahin N."/>
        </authorList>
    </citation>
    <scope>NUCLEOTIDE SEQUENCE [LARGE SCALE GENOMIC DNA]</scope>
    <source>
        <strain evidence="1 2">S1510</strain>
    </source>
</reference>
<protein>
    <submittedName>
        <fullName evidence="1">Serine/threonine protein kinase</fullName>
    </submittedName>
</protein>
<gene>
    <name evidence="1" type="ORF">I0C86_39160</name>
</gene>
<organism evidence="1 2">
    <name type="scientific">Plantactinospora alkalitolerans</name>
    <dbReference type="NCBI Taxonomy" id="2789879"/>
    <lineage>
        <taxon>Bacteria</taxon>
        <taxon>Bacillati</taxon>
        <taxon>Actinomycetota</taxon>
        <taxon>Actinomycetes</taxon>
        <taxon>Micromonosporales</taxon>
        <taxon>Micromonosporaceae</taxon>
        <taxon>Plantactinospora</taxon>
    </lineage>
</organism>
<accession>A0ABS0H8U8</accession>
<sequence>LPPSRVDRSEPGTPPINEAIARLDQLVDDGVAASAIRDHAGVDLRNHLRNLRADLNAGPSDLAGQVTQLREKVAVRRNEGSISPEYAEQLDAALVRLAQAA</sequence>
<name>A0ABS0H8U8_9ACTN</name>
<keyword evidence="2" id="KW-1185">Reference proteome</keyword>
<dbReference type="GO" id="GO:0004674">
    <property type="term" value="F:protein serine/threonine kinase activity"/>
    <property type="evidence" value="ECO:0007669"/>
    <property type="project" value="UniProtKB-KW"/>
</dbReference>
<proteinExistence type="predicted"/>
<keyword evidence="1" id="KW-0723">Serine/threonine-protein kinase</keyword>
<dbReference type="Proteomes" id="UP000638560">
    <property type="component" value="Unassembled WGS sequence"/>
</dbReference>
<keyword evidence="1" id="KW-0808">Transferase</keyword>
<feature type="non-terminal residue" evidence="1">
    <location>
        <position position="1"/>
    </location>
</feature>
<dbReference type="EMBL" id="JADPUN010000399">
    <property type="protein sequence ID" value="MBF9134901.1"/>
    <property type="molecule type" value="Genomic_DNA"/>
</dbReference>
<comment type="caution">
    <text evidence="1">The sequence shown here is derived from an EMBL/GenBank/DDBJ whole genome shotgun (WGS) entry which is preliminary data.</text>
</comment>
<evidence type="ECO:0000313" key="1">
    <source>
        <dbReference type="EMBL" id="MBF9134901.1"/>
    </source>
</evidence>